<comment type="caution">
    <text evidence="12">The sequence shown here is derived from an EMBL/GenBank/DDBJ whole genome shotgun (WGS) entry which is preliminary data.</text>
</comment>
<comment type="catalytic activity">
    <reaction evidence="7">
        <text>L-threonyl-[protein] + ATP = O-phospho-L-threonyl-[protein] + ADP + H(+)</text>
        <dbReference type="Rhea" id="RHEA:46608"/>
        <dbReference type="Rhea" id="RHEA-COMP:11060"/>
        <dbReference type="Rhea" id="RHEA-COMP:11605"/>
        <dbReference type="ChEBI" id="CHEBI:15378"/>
        <dbReference type="ChEBI" id="CHEBI:30013"/>
        <dbReference type="ChEBI" id="CHEBI:30616"/>
        <dbReference type="ChEBI" id="CHEBI:61977"/>
        <dbReference type="ChEBI" id="CHEBI:456216"/>
        <dbReference type="EC" id="2.7.11.1"/>
    </reaction>
</comment>
<dbReference type="GO" id="GO:0004674">
    <property type="term" value="F:protein serine/threonine kinase activity"/>
    <property type="evidence" value="ECO:0007669"/>
    <property type="project" value="UniProtKB-KW"/>
</dbReference>
<evidence type="ECO:0000256" key="8">
    <source>
        <dbReference type="ARBA" id="ARBA00048679"/>
    </source>
</evidence>
<dbReference type="GO" id="GO:0005524">
    <property type="term" value="F:ATP binding"/>
    <property type="evidence" value="ECO:0007669"/>
    <property type="project" value="UniProtKB-UniRule"/>
</dbReference>
<comment type="catalytic activity">
    <reaction evidence="8">
        <text>L-seryl-[protein] + ATP = O-phospho-L-seryl-[protein] + ADP + H(+)</text>
        <dbReference type="Rhea" id="RHEA:17989"/>
        <dbReference type="Rhea" id="RHEA-COMP:9863"/>
        <dbReference type="Rhea" id="RHEA-COMP:11604"/>
        <dbReference type="ChEBI" id="CHEBI:15378"/>
        <dbReference type="ChEBI" id="CHEBI:29999"/>
        <dbReference type="ChEBI" id="CHEBI:30616"/>
        <dbReference type="ChEBI" id="CHEBI:83421"/>
        <dbReference type="ChEBI" id="CHEBI:456216"/>
        <dbReference type="EC" id="2.7.11.1"/>
    </reaction>
</comment>
<gene>
    <name evidence="12" type="ORF">KLDO_g610</name>
</gene>
<evidence type="ECO:0000256" key="1">
    <source>
        <dbReference type="ARBA" id="ARBA00012513"/>
    </source>
</evidence>
<dbReference type="PROSITE" id="PS00108">
    <property type="entry name" value="PROTEIN_KINASE_ST"/>
    <property type="match status" value="1"/>
</dbReference>
<feature type="compositionally biased region" description="Basic and acidic residues" evidence="10">
    <location>
        <begin position="131"/>
        <end position="142"/>
    </location>
</feature>
<reference evidence="12 13" key="1">
    <citation type="submission" date="2014-03" db="EMBL/GenBank/DDBJ databases">
        <title>The genome of Kluyveromyces dobzhanskii.</title>
        <authorList>
            <person name="Nystedt B."/>
            <person name="Astrom S."/>
        </authorList>
    </citation>
    <scope>NUCLEOTIDE SEQUENCE [LARGE SCALE GENOMIC DNA]</scope>
    <source>
        <strain evidence="12 13">CBS 2104</strain>
    </source>
</reference>
<keyword evidence="5" id="KW-0418">Kinase</keyword>
<evidence type="ECO:0000313" key="13">
    <source>
        <dbReference type="Proteomes" id="UP000031516"/>
    </source>
</evidence>
<evidence type="ECO:0000256" key="5">
    <source>
        <dbReference type="ARBA" id="ARBA00022777"/>
    </source>
</evidence>
<dbReference type="AlphaFoldDB" id="A0A0A8KZY1"/>
<feature type="compositionally biased region" description="Polar residues" evidence="10">
    <location>
        <begin position="749"/>
        <end position="759"/>
    </location>
</feature>
<dbReference type="PANTHER" id="PTHR24343:SF482">
    <property type="entry name" value="SERINE_THREONINE-PROTEIN KINASE PTK1_STK1-RELATED"/>
    <property type="match status" value="1"/>
</dbReference>
<evidence type="ECO:0000256" key="2">
    <source>
        <dbReference type="ARBA" id="ARBA00022527"/>
    </source>
</evidence>
<dbReference type="InterPro" id="IPR000719">
    <property type="entry name" value="Prot_kinase_dom"/>
</dbReference>
<dbReference type="EC" id="2.7.11.1" evidence="1"/>
<dbReference type="EMBL" id="CCBQ010000012">
    <property type="protein sequence ID" value="CDO92290.1"/>
    <property type="molecule type" value="Genomic_DNA"/>
</dbReference>
<feature type="binding site" evidence="9">
    <location>
        <position position="305"/>
    </location>
    <ligand>
        <name>ATP</name>
        <dbReference type="ChEBI" id="CHEBI:30616"/>
    </ligand>
</feature>
<feature type="domain" description="Protein kinase" evidence="11">
    <location>
        <begin position="275"/>
        <end position="585"/>
    </location>
</feature>
<feature type="region of interest" description="Disordered" evidence="10">
    <location>
        <begin position="663"/>
        <end position="807"/>
    </location>
</feature>
<dbReference type="InterPro" id="IPR011009">
    <property type="entry name" value="Kinase-like_dom_sf"/>
</dbReference>
<feature type="compositionally biased region" description="Polar residues" evidence="10">
    <location>
        <begin position="730"/>
        <end position="741"/>
    </location>
</feature>
<dbReference type="GO" id="GO:0005634">
    <property type="term" value="C:nucleus"/>
    <property type="evidence" value="ECO:0007669"/>
    <property type="project" value="TreeGrafter"/>
</dbReference>
<dbReference type="PROSITE" id="PS00107">
    <property type="entry name" value="PROTEIN_KINASE_ATP"/>
    <property type="match status" value="1"/>
</dbReference>
<keyword evidence="13" id="KW-1185">Reference proteome</keyword>
<feature type="compositionally biased region" description="Low complexity" evidence="10">
    <location>
        <begin position="760"/>
        <end position="791"/>
    </location>
</feature>
<evidence type="ECO:0000259" key="11">
    <source>
        <dbReference type="PROSITE" id="PS50011"/>
    </source>
</evidence>
<keyword evidence="3" id="KW-0808">Transferase</keyword>
<organism evidence="12 13">
    <name type="scientific">Kluyveromyces dobzhanskii CBS 2104</name>
    <dbReference type="NCBI Taxonomy" id="1427455"/>
    <lineage>
        <taxon>Eukaryota</taxon>
        <taxon>Fungi</taxon>
        <taxon>Dikarya</taxon>
        <taxon>Ascomycota</taxon>
        <taxon>Saccharomycotina</taxon>
        <taxon>Saccharomycetes</taxon>
        <taxon>Saccharomycetales</taxon>
        <taxon>Saccharomycetaceae</taxon>
        <taxon>Kluyveromyces</taxon>
    </lineage>
</organism>
<evidence type="ECO:0000313" key="12">
    <source>
        <dbReference type="EMBL" id="CDO92290.1"/>
    </source>
</evidence>
<keyword evidence="2" id="KW-0723">Serine/threonine-protein kinase</keyword>
<dbReference type="InterPro" id="IPR008271">
    <property type="entry name" value="Ser/Thr_kinase_AS"/>
</dbReference>
<dbReference type="PROSITE" id="PS50011">
    <property type="entry name" value="PROTEIN_KINASE_DOM"/>
    <property type="match status" value="1"/>
</dbReference>
<evidence type="ECO:0000256" key="9">
    <source>
        <dbReference type="PROSITE-ProRule" id="PRU10141"/>
    </source>
</evidence>
<evidence type="ECO:0000256" key="4">
    <source>
        <dbReference type="ARBA" id="ARBA00022741"/>
    </source>
</evidence>
<name>A0A0A8KZY1_9SACH</name>
<feature type="compositionally biased region" description="Low complexity" evidence="10">
    <location>
        <begin position="47"/>
        <end position="87"/>
    </location>
</feature>
<dbReference type="InterPro" id="IPR017441">
    <property type="entry name" value="Protein_kinase_ATP_BS"/>
</dbReference>
<evidence type="ECO:0000256" key="6">
    <source>
        <dbReference type="ARBA" id="ARBA00022840"/>
    </source>
</evidence>
<feature type="compositionally biased region" description="Basic residues" evidence="10">
    <location>
        <begin position="99"/>
        <end position="110"/>
    </location>
</feature>
<dbReference type="SUPFAM" id="SSF56112">
    <property type="entry name" value="Protein kinase-like (PK-like)"/>
    <property type="match status" value="1"/>
</dbReference>
<dbReference type="SMART" id="SM00220">
    <property type="entry name" value="S_TKc"/>
    <property type="match status" value="1"/>
</dbReference>
<protein>
    <recommendedName>
        <fullName evidence="1">non-specific serine/threonine protein kinase</fullName>
        <ecNumber evidence="1">2.7.11.1</ecNumber>
    </recommendedName>
</protein>
<dbReference type="PANTHER" id="PTHR24343">
    <property type="entry name" value="SERINE/THREONINE KINASE"/>
    <property type="match status" value="1"/>
</dbReference>
<feature type="compositionally biased region" description="Basic and acidic residues" evidence="10">
    <location>
        <begin position="24"/>
        <end position="37"/>
    </location>
</feature>
<dbReference type="Pfam" id="PF00069">
    <property type="entry name" value="Pkinase"/>
    <property type="match status" value="1"/>
</dbReference>
<proteinExistence type="predicted"/>
<accession>A0A0A8KZY1</accession>
<evidence type="ECO:0000256" key="10">
    <source>
        <dbReference type="SAM" id="MobiDB-lite"/>
    </source>
</evidence>
<feature type="region of interest" description="Disordered" evidence="10">
    <location>
        <begin position="1"/>
        <end position="148"/>
    </location>
</feature>
<feature type="compositionally biased region" description="Basic and acidic residues" evidence="10">
    <location>
        <begin position="88"/>
        <end position="97"/>
    </location>
</feature>
<dbReference type="GO" id="GO:0005737">
    <property type="term" value="C:cytoplasm"/>
    <property type="evidence" value="ECO:0007669"/>
    <property type="project" value="TreeGrafter"/>
</dbReference>
<dbReference type="Proteomes" id="UP000031516">
    <property type="component" value="Unassembled WGS sequence"/>
</dbReference>
<sequence length="826" mass="91133">MTQSGFKSMIPEDIRSSTPSSDRVAQDMLHKRDKIQERVATSSEVEGSGSHANAASGSGRSSKRPSGPDGSVGNGAAARAAGPAASSKQEKPVETHSKNPLKKIFGRSKSHHVDQGKGLVSSNPFLSGNDIRPRMSPKLEGKHRSRGASLLHKDKDKEKEREMGATTNMHVIKSSSAIPSLASHNTNPFLNSANGKIPLESLNIPHRPPTVSQLYHSPSSASATPSSTSLGFYQTEGDSKGENVLPLPLKNPNDFLPESMQQPSVMLTDNFAFVDSGRKTIGEGGSSQVMTVYSLYRRKQVYALKRFKLFKDETPDHFYHRCVTEFIIANKVSNHVNIVKTYYLMKTPSISNGPKRSWAFLMQQCVQDMFHYTVLSGWASKPLDEKWCCFKQIARGIRHMHSLGIAHRDIKLENVLVTDYGALKLTDFGISTYGVEDPEDPTSKRIKIKGYCGSPPHVPPEVMILSEKKKKIIPVPKDKEEYDPFLMDTWALGVLMFNLVCPFALFGEAHKDDSKYRHYVAFHEQFCKHSPHFKKPGVYRSGPGAEHPDFSKLGSVEASRVCLRLMDPDPSTRYTIEDLFNDPWMAKIEMCFDEDEEEPIKVPELRKATSDDDPIPHDIPSTGSSFNDEHWSGTHSTNPFLDFGLKSPKIKSKSMLFIAEEEANRRSASSSVQGSPKVAFTGDPLGTTLPTLDEEKTKDVDDDEKGISSPKAVSQENPIPVSATEPGHILNSSPSVESTQPKELLKKMSTLSLNSNPAYDSNITNDSNNTSKSEPSSAPISRSSSVVSKNSVTAQSNPATLVARKRKKHIFHHHSECGGKPMFSLK</sequence>
<feature type="compositionally biased region" description="Low complexity" evidence="10">
    <location>
        <begin position="681"/>
        <end position="691"/>
    </location>
</feature>
<evidence type="ECO:0000256" key="7">
    <source>
        <dbReference type="ARBA" id="ARBA00047899"/>
    </source>
</evidence>
<evidence type="ECO:0000256" key="3">
    <source>
        <dbReference type="ARBA" id="ARBA00022679"/>
    </source>
</evidence>
<dbReference type="OrthoDB" id="4062651at2759"/>
<keyword evidence="6 9" id="KW-0067">ATP-binding</keyword>
<keyword evidence="4 9" id="KW-0547">Nucleotide-binding</keyword>
<dbReference type="Gene3D" id="1.10.510.10">
    <property type="entry name" value="Transferase(Phosphotransferase) domain 1"/>
    <property type="match status" value="1"/>
</dbReference>